<reference evidence="1" key="1">
    <citation type="submission" date="2017-07" db="EMBL/GenBank/DDBJ databases">
        <authorList>
            <person name="Mikheyev A."/>
            <person name="Grau M."/>
        </authorList>
    </citation>
    <scope>NUCLEOTIDE SEQUENCE</scope>
    <source>
        <tissue evidence="1">Venom_gland</tissue>
    </source>
</reference>
<evidence type="ECO:0000313" key="1">
    <source>
        <dbReference type="EMBL" id="LAB18355.1"/>
    </source>
</evidence>
<dbReference type="EMBL" id="IACM01004997">
    <property type="protein sequence ID" value="LAB18354.1"/>
    <property type="molecule type" value="Transcribed_RNA"/>
</dbReference>
<reference evidence="1" key="2">
    <citation type="submission" date="2017-11" db="EMBL/GenBank/DDBJ databases">
        <title>Coralsnake Venomics: Analyses of Venom Gland Transcriptomes and Proteomes of Six Brazilian Taxa.</title>
        <authorList>
            <person name="Aird S.D."/>
            <person name="Jorge da Silva N."/>
            <person name="Qiu L."/>
            <person name="Villar-Briones A."/>
            <person name="Aparecida-Saddi V."/>
            <person name="Campos-Telles M.P."/>
            <person name="Grau M."/>
            <person name="Mikheyev A.S."/>
        </authorList>
    </citation>
    <scope>NUCLEOTIDE SEQUENCE</scope>
    <source>
        <tissue evidence="1">Venom_gland</tissue>
    </source>
</reference>
<organism evidence="1">
    <name type="scientific">Micrurus spixii</name>
    <name type="common">Amazon coral snake</name>
    <dbReference type="NCBI Taxonomy" id="129469"/>
    <lineage>
        <taxon>Eukaryota</taxon>
        <taxon>Metazoa</taxon>
        <taxon>Chordata</taxon>
        <taxon>Craniata</taxon>
        <taxon>Vertebrata</taxon>
        <taxon>Euteleostomi</taxon>
        <taxon>Lepidosauria</taxon>
        <taxon>Squamata</taxon>
        <taxon>Bifurcata</taxon>
        <taxon>Unidentata</taxon>
        <taxon>Episquamata</taxon>
        <taxon>Toxicofera</taxon>
        <taxon>Serpentes</taxon>
        <taxon>Colubroidea</taxon>
        <taxon>Elapidae</taxon>
        <taxon>Elapinae</taxon>
        <taxon>Micrurus</taxon>
    </lineage>
</organism>
<name>A0A2D4LBI3_9SAUR</name>
<sequence>MYENIIKPIYIWDPRDRTDPKNKVDMSFGAHSESHKIQAHKNTAQMHYVTIFTTFGIFFPLPSTWLQLSLALQTCEGHKREDLSQNSFTRRIIYLYRDNIIYYLSVQRIENSLS</sequence>
<dbReference type="AlphaFoldDB" id="A0A2D4LBI3"/>
<protein>
    <submittedName>
        <fullName evidence="1">Uncharacterized protein</fullName>
    </submittedName>
</protein>
<proteinExistence type="predicted"/>
<accession>A0A2D4LBI3</accession>
<dbReference type="EMBL" id="IACM01004998">
    <property type="protein sequence ID" value="LAB18355.1"/>
    <property type="molecule type" value="Transcribed_RNA"/>
</dbReference>